<organism evidence="4 5">
    <name type="scientific">Muiribacterium halophilum</name>
    <dbReference type="NCBI Taxonomy" id="2053465"/>
    <lineage>
        <taxon>Bacteria</taxon>
        <taxon>Candidatus Muiribacteriota</taxon>
        <taxon>Candidatus Muiribacteriia</taxon>
        <taxon>Candidatus Muiribacteriales</taxon>
        <taxon>Candidatus Muiribacteriaceae</taxon>
        <taxon>Candidatus Muiribacterium</taxon>
    </lineage>
</organism>
<comment type="caution">
    <text evidence="4">The sequence shown here is derived from an EMBL/GenBank/DDBJ whole genome shotgun (WGS) entry which is preliminary data.</text>
</comment>
<dbReference type="PANTHER" id="PTHR12919:SF20">
    <property type="entry name" value="SMALL RIBOSOMAL SUBUNIT PROTEIN BS16M"/>
    <property type="match status" value="1"/>
</dbReference>
<dbReference type="Gene3D" id="3.30.1320.10">
    <property type="match status" value="1"/>
</dbReference>
<dbReference type="EMBL" id="PKTG01000059">
    <property type="protein sequence ID" value="PLX18539.1"/>
    <property type="molecule type" value="Genomic_DNA"/>
</dbReference>
<evidence type="ECO:0000313" key="5">
    <source>
        <dbReference type="Proteomes" id="UP000234857"/>
    </source>
</evidence>
<accession>A0A2N5ZIM8</accession>
<dbReference type="HAMAP" id="MF_00385">
    <property type="entry name" value="Ribosomal_bS16"/>
    <property type="match status" value="1"/>
</dbReference>
<dbReference type="GO" id="GO:0005737">
    <property type="term" value="C:cytoplasm"/>
    <property type="evidence" value="ECO:0007669"/>
    <property type="project" value="UniProtKB-ARBA"/>
</dbReference>
<evidence type="ECO:0000313" key="4">
    <source>
        <dbReference type="EMBL" id="PLX18539.1"/>
    </source>
</evidence>
<dbReference type="GO" id="GO:0003735">
    <property type="term" value="F:structural constituent of ribosome"/>
    <property type="evidence" value="ECO:0007669"/>
    <property type="project" value="InterPro"/>
</dbReference>
<dbReference type="SUPFAM" id="SSF54565">
    <property type="entry name" value="Ribosomal protein S16"/>
    <property type="match status" value="1"/>
</dbReference>
<dbReference type="AlphaFoldDB" id="A0A2N5ZIM8"/>
<evidence type="ECO:0000256" key="1">
    <source>
        <dbReference type="ARBA" id="ARBA00022980"/>
    </source>
</evidence>
<dbReference type="InterPro" id="IPR000307">
    <property type="entry name" value="Ribosomal_bS16"/>
</dbReference>
<dbReference type="GO" id="GO:0006412">
    <property type="term" value="P:translation"/>
    <property type="evidence" value="ECO:0007669"/>
    <property type="project" value="UniProtKB-UniRule"/>
</dbReference>
<comment type="similarity">
    <text evidence="3">Belongs to the bacterial ribosomal protein bS16 family.</text>
</comment>
<protein>
    <recommendedName>
        <fullName evidence="3">Small ribosomal subunit protein bS16</fullName>
    </recommendedName>
</protein>
<keyword evidence="2 3" id="KW-0687">Ribonucleoprotein</keyword>
<reference evidence="4 5" key="1">
    <citation type="submission" date="2017-11" db="EMBL/GenBank/DDBJ databases">
        <title>Genome-resolved metagenomics identifies genetic mobility, metabolic interactions, and unexpected diversity in perchlorate-reducing communities.</title>
        <authorList>
            <person name="Barnum T.P."/>
            <person name="Figueroa I.A."/>
            <person name="Carlstrom C.I."/>
            <person name="Lucas L.N."/>
            <person name="Engelbrektson A.L."/>
            <person name="Coates J.D."/>
        </authorList>
    </citation>
    <scope>NUCLEOTIDE SEQUENCE [LARGE SCALE GENOMIC DNA]</scope>
    <source>
        <strain evidence="4">BM706</strain>
    </source>
</reference>
<evidence type="ECO:0000256" key="3">
    <source>
        <dbReference type="HAMAP-Rule" id="MF_00385"/>
    </source>
</evidence>
<gene>
    <name evidence="3 4" type="primary">rpsP</name>
    <name evidence="4" type="ORF">C0601_04365</name>
</gene>
<dbReference type="NCBIfam" id="TIGR00002">
    <property type="entry name" value="S16"/>
    <property type="match status" value="1"/>
</dbReference>
<dbReference type="Proteomes" id="UP000234857">
    <property type="component" value="Unassembled WGS sequence"/>
</dbReference>
<dbReference type="InterPro" id="IPR023803">
    <property type="entry name" value="Ribosomal_bS16_dom_sf"/>
</dbReference>
<sequence>MPVKMRLKRLGTKKRPCYRIVVADVRSPRDGQVVEEVGLYQPLTDPATIEINEEAAIKHIMNGVMPTQTVKGLLKKKGILAKIHELKSKKK</sequence>
<dbReference type="PANTHER" id="PTHR12919">
    <property type="entry name" value="30S RIBOSOMAL PROTEIN S16"/>
    <property type="match status" value="1"/>
</dbReference>
<proteinExistence type="inferred from homology"/>
<dbReference type="Pfam" id="PF00886">
    <property type="entry name" value="Ribosomal_S16"/>
    <property type="match status" value="1"/>
</dbReference>
<name>A0A2N5ZIM8_MUIH1</name>
<keyword evidence="1 3" id="KW-0689">Ribosomal protein</keyword>
<dbReference type="GO" id="GO:0015935">
    <property type="term" value="C:small ribosomal subunit"/>
    <property type="evidence" value="ECO:0007669"/>
    <property type="project" value="TreeGrafter"/>
</dbReference>
<evidence type="ECO:0000256" key="2">
    <source>
        <dbReference type="ARBA" id="ARBA00023274"/>
    </source>
</evidence>